<dbReference type="AlphaFoldDB" id="A0A517NDS3"/>
<evidence type="ECO:0000313" key="4">
    <source>
        <dbReference type="Proteomes" id="UP000318538"/>
    </source>
</evidence>
<evidence type="ECO:0000259" key="2">
    <source>
        <dbReference type="Pfam" id="PF07596"/>
    </source>
</evidence>
<dbReference type="Pfam" id="PF07596">
    <property type="entry name" value="SBP_bac_10"/>
    <property type="match status" value="1"/>
</dbReference>
<evidence type="ECO:0000256" key="1">
    <source>
        <dbReference type="SAM" id="SignalP"/>
    </source>
</evidence>
<protein>
    <recommendedName>
        <fullName evidence="2">DUF1559 domain-containing protein</fullName>
    </recommendedName>
</protein>
<feature type="chain" id="PRO_5021839236" description="DUF1559 domain-containing protein" evidence="1">
    <location>
        <begin position="23"/>
        <end position="523"/>
    </location>
</feature>
<dbReference type="OrthoDB" id="285651at2"/>
<sequence length="523" mass="57195" precursor="true">MNQKSWITAVSIVLLVNSSVPAARGQGVKQVEIPPVLINDVDTGSTRVHPATPYLESTSFALWELDITQIDLGSLLTWINQTTGNDFDSKSVQPELEMFQSLRDGGIDGLCVTASLPSIAERFPLIILPTDTAGKSEAVAKSLRRWMDARLIPGLADQWDARSDQSSTLIGASTAIDRAMNPKPARRFDLTERDSDDAKLPQRISVAFDDGTRSDLALLLPQSVPRSWGAGALGDSINLRQAISDIRRVVVSWRMPPRPEIRLRIETGDLAAAERTKELVTGLLSGFTAGSDAFDVECVEQTVVVTASEDQIIRQLKVQIPNSADRLQLAKQKSLGRLSLALHNFNSAYRHLPAGVYTDPDGNPLYGWRTAILPFLDQVKLWKSLDPKQSWDSEANRAVRSTVVPIYAAAVDPASDLASTHTTLRAPVFPGSVWHGTRTPAAIDDATDGLKETIVLIDAPPELAVEWSDPDQWILAEDDVVGQIFGDRDEVMVVMLWGDVRTLKRSEMTEAKMKSMLTASAGD</sequence>
<dbReference type="PANTHER" id="PTHR30093">
    <property type="entry name" value="GENERAL SECRETION PATHWAY PROTEIN G"/>
    <property type="match status" value="1"/>
</dbReference>
<proteinExistence type="predicted"/>
<dbReference type="PANTHER" id="PTHR30093:SF2">
    <property type="entry name" value="TYPE II SECRETION SYSTEM PROTEIN H"/>
    <property type="match status" value="1"/>
</dbReference>
<feature type="domain" description="DUF1559" evidence="2">
    <location>
        <begin position="335"/>
        <end position="419"/>
    </location>
</feature>
<dbReference type="EMBL" id="CP036525">
    <property type="protein sequence ID" value="QDT05279.1"/>
    <property type="molecule type" value="Genomic_DNA"/>
</dbReference>
<dbReference type="Proteomes" id="UP000318538">
    <property type="component" value="Chromosome"/>
</dbReference>
<name>A0A517NDS3_9BACT</name>
<organism evidence="3 4">
    <name type="scientific">Rubripirellula lacrimiformis</name>
    <dbReference type="NCBI Taxonomy" id="1930273"/>
    <lineage>
        <taxon>Bacteria</taxon>
        <taxon>Pseudomonadati</taxon>
        <taxon>Planctomycetota</taxon>
        <taxon>Planctomycetia</taxon>
        <taxon>Pirellulales</taxon>
        <taxon>Pirellulaceae</taxon>
        <taxon>Rubripirellula</taxon>
    </lineage>
</organism>
<feature type="signal peptide" evidence="1">
    <location>
        <begin position="1"/>
        <end position="22"/>
    </location>
</feature>
<gene>
    <name evidence="3" type="ORF">K227x_36790</name>
</gene>
<dbReference type="InterPro" id="IPR011453">
    <property type="entry name" value="DUF1559"/>
</dbReference>
<dbReference type="KEGG" id="rlc:K227x_36790"/>
<reference evidence="3 4" key="1">
    <citation type="submission" date="2019-02" db="EMBL/GenBank/DDBJ databases">
        <title>Deep-cultivation of Planctomycetes and their phenomic and genomic characterization uncovers novel biology.</title>
        <authorList>
            <person name="Wiegand S."/>
            <person name="Jogler M."/>
            <person name="Boedeker C."/>
            <person name="Pinto D."/>
            <person name="Vollmers J."/>
            <person name="Rivas-Marin E."/>
            <person name="Kohn T."/>
            <person name="Peeters S.H."/>
            <person name="Heuer A."/>
            <person name="Rast P."/>
            <person name="Oberbeckmann S."/>
            <person name="Bunk B."/>
            <person name="Jeske O."/>
            <person name="Meyerdierks A."/>
            <person name="Storesund J.E."/>
            <person name="Kallscheuer N."/>
            <person name="Luecker S."/>
            <person name="Lage O.M."/>
            <person name="Pohl T."/>
            <person name="Merkel B.J."/>
            <person name="Hornburger P."/>
            <person name="Mueller R.-W."/>
            <person name="Bruemmer F."/>
            <person name="Labrenz M."/>
            <person name="Spormann A.M."/>
            <person name="Op den Camp H."/>
            <person name="Overmann J."/>
            <person name="Amann R."/>
            <person name="Jetten M.S.M."/>
            <person name="Mascher T."/>
            <person name="Medema M.H."/>
            <person name="Devos D.P."/>
            <person name="Kaster A.-K."/>
            <person name="Ovreas L."/>
            <person name="Rohde M."/>
            <person name="Galperin M.Y."/>
            <person name="Jogler C."/>
        </authorList>
    </citation>
    <scope>NUCLEOTIDE SEQUENCE [LARGE SCALE GENOMIC DNA]</scope>
    <source>
        <strain evidence="3 4">K22_7</strain>
    </source>
</reference>
<dbReference type="RefSeq" id="WP_145171308.1">
    <property type="nucleotide sequence ID" value="NZ_CP036525.1"/>
</dbReference>
<keyword evidence="4" id="KW-1185">Reference proteome</keyword>
<accession>A0A517NDS3</accession>
<evidence type="ECO:0000313" key="3">
    <source>
        <dbReference type="EMBL" id="QDT05279.1"/>
    </source>
</evidence>
<keyword evidence="1" id="KW-0732">Signal</keyword>